<dbReference type="PANTHER" id="PTHR37610">
    <property type="entry name" value="CCHC-TYPE DOMAIN-CONTAINING PROTEIN"/>
    <property type="match status" value="1"/>
</dbReference>
<dbReference type="InterPro" id="IPR029472">
    <property type="entry name" value="Copia-like_N"/>
</dbReference>
<dbReference type="Proteomes" id="UP000189701">
    <property type="component" value="Unplaced"/>
</dbReference>
<reference evidence="2" key="1">
    <citation type="journal article" date="2013" name="Genome Biol.">
        <title>Reference genomes and transcriptomes of Nicotiana sylvestris and Nicotiana tomentosiformis.</title>
        <authorList>
            <person name="Sierro N."/>
            <person name="Battey J.N."/>
            <person name="Ouadi S."/>
            <person name="Bovet L."/>
            <person name="Goepfert S."/>
            <person name="Bakaher N."/>
            <person name="Peitsch M.C."/>
            <person name="Ivanov N.V."/>
        </authorList>
    </citation>
    <scope>NUCLEOTIDE SEQUENCE [LARGE SCALE GENOMIC DNA]</scope>
</reference>
<dbReference type="KEGG" id="nsy:104247002"/>
<keyword evidence="2" id="KW-1185">Reference proteome</keyword>
<evidence type="ECO:0000313" key="2">
    <source>
        <dbReference type="Proteomes" id="UP000189701"/>
    </source>
</evidence>
<dbReference type="Pfam" id="PF14244">
    <property type="entry name" value="Retrotran_gag_3"/>
    <property type="match status" value="1"/>
</dbReference>
<sequence length="389" mass="43896">MTWYQSPGSSSTSFDFLLRFLMTNPTEETPSTSIVIARNTLVSDASDPLYLLPSDSPGMVLVNLVFDRKSYGGWRKAIVIALSAKNKLGFIDGSIKEPDLADPSSKAWNRCNDMVISLLLNSLSRDIADSVLYSKTAKDIWMELEARFGQCNGAQLYQLQKELNELVQGNTNIAGYYTKMKKIWDELDTLNICITCSCNYSCGGKEKTLKSFQDGRLIQFLMGLNEAYGPVKSNFLMMTPLPNGNQDYSLLIQDEKQREIHIGMHPAESTFMEGQQQVNNHKTIEGKFKGNFAGKRNNLFCNYFKKPGHNIDKCYRIVDFPADFKFTKSKKFQNYAHGNATITEENAGYSLKGGEGVSSANTISQEQYNQLFQMLQQMQIGQKVIMFLR</sequence>
<dbReference type="AlphaFoldDB" id="A0A1U7YH18"/>
<proteinExistence type="predicted"/>
<evidence type="ECO:0000259" key="1">
    <source>
        <dbReference type="Pfam" id="PF14244"/>
    </source>
</evidence>
<gene>
    <name evidence="3" type="primary">LOC104247002</name>
</gene>
<dbReference type="PANTHER" id="PTHR37610:SF6">
    <property type="entry name" value="GAG-POLYPEPTIDE OF LTR COPIA-TYPE-RELATED"/>
    <property type="match status" value="1"/>
</dbReference>
<dbReference type="RefSeq" id="XP_009801231.1">
    <property type="nucleotide sequence ID" value="XM_009802929.1"/>
</dbReference>
<dbReference type="GeneID" id="104247002"/>
<accession>A0A1U7YH18</accession>
<reference evidence="3" key="2">
    <citation type="submission" date="2025-08" db="UniProtKB">
        <authorList>
            <consortium name="RefSeq"/>
        </authorList>
    </citation>
    <scope>IDENTIFICATION</scope>
    <source>
        <tissue evidence="3">Leaf</tissue>
    </source>
</reference>
<feature type="domain" description="Retrotransposon Copia-like N-terminal" evidence="1">
    <location>
        <begin position="53"/>
        <end position="99"/>
    </location>
</feature>
<protein>
    <submittedName>
        <fullName evidence="3">Uncharacterized protein LOC104247002</fullName>
    </submittedName>
</protein>
<evidence type="ECO:0000313" key="3">
    <source>
        <dbReference type="RefSeq" id="XP_009801231.1"/>
    </source>
</evidence>
<dbReference type="eggNOG" id="KOG0017">
    <property type="taxonomic scope" value="Eukaryota"/>
</dbReference>
<name>A0A1U7YH18_NICSY</name>
<organism evidence="2 3">
    <name type="scientific">Nicotiana sylvestris</name>
    <name type="common">Wood tobacco</name>
    <name type="synonym">South American tobacco</name>
    <dbReference type="NCBI Taxonomy" id="4096"/>
    <lineage>
        <taxon>Eukaryota</taxon>
        <taxon>Viridiplantae</taxon>
        <taxon>Streptophyta</taxon>
        <taxon>Embryophyta</taxon>
        <taxon>Tracheophyta</taxon>
        <taxon>Spermatophyta</taxon>
        <taxon>Magnoliopsida</taxon>
        <taxon>eudicotyledons</taxon>
        <taxon>Gunneridae</taxon>
        <taxon>Pentapetalae</taxon>
        <taxon>asterids</taxon>
        <taxon>lamiids</taxon>
        <taxon>Solanales</taxon>
        <taxon>Solanaceae</taxon>
        <taxon>Nicotianoideae</taxon>
        <taxon>Nicotianeae</taxon>
        <taxon>Nicotiana</taxon>
    </lineage>
</organism>